<dbReference type="EMBL" id="OX597829">
    <property type="protein sequence ID" value="CAI9734345.1"/>
    <property type="molecule type" value="Genomic_DNA"/>
</dbReference>
<keyword evidence="2" id="KW-1185">Reference proteome</keyword>
<evidence type="ECO:0000313" key="2">
    <source>
        <dbReference type="Proteomes" id="UP001162480"/>
    </source>
</evidence>
<dbReference type="Proteomes" id="UP001162480">
    <property type="component" value="Chromosome 16"/>
</dbReference>
<proteinExistence type="predicted"/>
<accession>A0AA36FDL0</accession>
<name>A0AA36FDL0_OCTVU</name>
<evidence type="ECO:0000313" key="1">
    <source>
        <dbReference type="EMBL" id="CAI9734345.1"/>
    </source>
</evidence>
<organism evidence="1 2">
    <name type="scientific">Octopus vulgaris</name>
    <name type="common">Common octopus</name>
    <dbReference type="NCBI Taxonomy" id="6645"/>
    <lineage>
        <taxon>Eukaryota</taxon>
        <taxon>Metazoa</taxon>
        <taxon>Spiralia</taxon>
        <taxon>Lophotrochozoa</taxon>
        <taxon>Mollusca</taxon>
        <taxon>Cephalopoda</taxon>
        <taxon>Coleoidea</taxon>
        <taxon>Octopodiformes</taxon>
        <taxon>Octopoda</taxon>
        <taxon>Incirrata</taxon>
        <taxon>Octopodidae</taxon>
        <taxon>Octopus</taxon>
    </lineage>
</organism>
<dbReference type="AlphaFoldDB" id="A0AA36FDL0"/>
<protein>
    <submittedName>
        <fullName evidence="1">Uncharacterized protein</fullName>
    </submittedName>
</protein>
<gene>
    <name evidence="1" type="ORF">OCTVUL_1B021084</name>
</gene>
<sequence>MVRWISKGNCLKRFMELFDVVSDFLSDVTEMNRLLTVDGKAFVSYSRDIFEKLNVLTELRGLLSTSLEYQKDRNYVEKGEHLHAQEPFEIGVEKVKENVCKAAVTAHDPPRRILQDAITGLPNELAAKIGSGTTLKRTVFRRRRTSLYSLHQLHTFVILESLQSTFTGDNFILHDSGISGDKRIIIFGINESLTWLKDNC</sequence>
<reference evidence="1" key="1">
    <citation type="submission" date="2023-08" db="EMBL/GenBank/DDBJ databases">
        <authorList>
            <person name="Alioto T."/>
            <person name="Alioto T."/>
            <person name="Gomez Garrido J."/>
        </authorList>
    </citation>
    <scope>NUCLEOTIDE SEQUENCE</scope>
</reference>